<dbReference type="PANTHER" id="PTHR31839:SF85">
    <property type="entry name" value="AP2_ERF DOMAIN-CONTAINING PROTEIN"/>
    <property type="match status" value="1"/>
</dbReference>
<evidence type="ECO:0000256" key="4">
    <source>
        <dbReference type="ARBA" id="ARBA00023159"/>
    </source>
</evidence>
<dbReference type="EMBL" id="JAXIOK010000005">
    <property type="protein sequence ID" value="KAK4771403.1"/>
    <property type="molecule type" value="Genomic_DNA"/>
</dbReference>
<dbReference type="CDD" id="cd00018">
    <property type="entry name" value="AP2"/>
    <property type="match status" value="1"/>
</dbReference>
<evidence type="ECO:0000256" key="2">
    <source>
        <dbReference type="ARBA" id="ARBA00023015"/>
    </source>
</evidence>
<evidence type="ECO:0000256" key="8">
    <source>
        <dbReference type="SAM" id="MobiDB-lite"/>
    </source>
</evidence>
<dbReference type="GO" id="GO:0003677">
    <property type="term" value="F:DNA binding"/>
    <property type="evidence" value="ECO:0007669"/>
    <property type="project" value="UniProtKB-KW"/>
</dbReference>
<keyword evidence="5" id="KW-0804">Transcription</keyword>
<dbReference type="Gene3D" id="3.30.730.10">
    <property type="entry name" value="AP2/ERF domain"/>
    <property type="match status" value="1"/>
</dbReference>
<organism evidence="10 11">
    <name type="scientific">Trapa incisa</name>
    <dbReference type="NCBI Taxonomy" id="236973"/>
    <lineage>
        <taxon>Eukaryota</taxon>
        <taxon>Viridiplantae</taxon>
        <taxon>Streptophyta</taxon>
        <taxon>Embryophyta</taxon>
        <taxon>Tracheophyta</taxon>
        <taxon>Spermatophyta</taxon>
        <taxon>Magnoliopsida</taxon>
        <taxon>eudicotyledons</taxon>
        <taxon>Gunneridae</taxon>
        <taxon>Pentapetalae</taxon>
        <taxon>rosids</taxon>
        <taxon>malvids</taxon>
        <taxon>Myrtales</taxon>
        <taxon>Lythraceae</taxon>
        <taxon>Trapa</taxon>
    </lineage>
</organism>
<dbReference type="InterPro" id="IPR001471">
    <property type="entry name" value="AP2/ERF_dom"/>
</dbReference>
<evidence type="ECO:0000313" key="10">
    <source>
        <dbReference type="EMBL" id="KAK4771403.1"/>
    </source>
</evidence>
<keyword evidence="11" id="KW-1185">Reference proteome</keyword>
<feature type="region of interest" description="Disordered" evidence="8">
    <location>
        <begin position="173"/>
        <end position="198"/>
    </location>
</feature>
<dbReference type="FunFam" id="3.30.730.10:FF:000001">
    <property type="entry name" value="Ethylene-responsive transcription factor 2"/>
    <property type="match status" value="1"/>
</dbReference>
<dbReference type="GO" id="GO:0005634">
    <property type="term" value="C:nucleus"/>
    <property type="evidence" value="ECO:0007669"/>
    <property type="project" value="UniProtKB-SubCell"/>
</dbReference>
<feature type="region of interest" description="Disordered" evidence="8">
    <location>
        <begin position="237"/>
        <end position="262"/>
    </location>
</feature>
<evidence type="ECO:0000313" key="11">
    <source>
        <dbReference type="Proteomes" id="UP001345219"/>
    </source>
</evidence>
<keyword evidence="6" id="KW-0539">Nucleus</keyword>
<proteinExistence type="inferred from homology"/>
<gene>
    <name evidence="10" type="ORF">SAY87_031935</name>
</gene>
<evidence type="ECO:0000259" key="9">
    <source>
        <dbReference type="PROSITE" id="PS51032"/>
    </source>
</evidence>
<evidence type="ECO:0000256" key="3">
    <source>
        <dbReference type="ARBA" id="ARBA00023125"/>
    </source>
</evidence>
<sequence>MSDPRSSICEVHVDHQPPSQSPQSPLHPSPPPPPVPHHPPPLDLQRPYPHSIAVLEAPSPTGSGGGRNPSPRQRQMSPRTGPGAGSPTGRHPTFRGIRCRSGKWVSEIREPRKTTRIWLGTFPTAEMAATAYDVAALALKGPDAVLNFPHSVSSYPIPASTSPSDVRKAAALAAASRKAEAGEDSDSRTEAGGQTNNEVVSTVQETAAATKEHEFVDEEALFDMPNLLVDMAEGLMVSPPRLNSPPSDHSPDNSDLETLWSY</sequence>
<dbReference type="GO" id="GO:0003700">
    <property type="term" value="F:DNA-binding transcription factor activity"/>
    <property type="evidence" value="ECO:0007669"/>
    <property type="project" value="InterPro"/>
</dbReference>
<dbReference type="InterPro" id="IPR036955">
    <property type="entry name" value="AP2/ERF_dom_sf"/>
</dbReference>
<evidence type="ECO:0000256" key="1">
    <source>
        <dbReference type="ARBA" id="ARBA00004123"/>
    </source>
</evidence>
<dbReference type="AlphaFoldDB" id="A0AAN7KLD6"/>
<keyword evidence="4" id="KW-0010">Activator</keyword>
<dbReference type="InterPro" id="IPR016177">
    <property type="entry name" value="DNA-bd_dom_sf"/>
</dbReference>
<feature type="region of interest" description="Disordered" evidence="8">
    <location>
        <begin position="1"/>
        <end position="96"/>
    </location>
</feature>
<keyword evidence="2" id="KW-0805">Transcription regulation</keyword>
<evidence type="ECO:0000256" key="6">
    <source>
        <dbReference type="ARBA" id="ARBA00023242"/>
    </source>
</evidence>
<feature type="compositionally biased region" description="Basic and acidic residues" evidence="8">
    <location>
        <begin position="177"/>
        <end position="189"/>
    </location>
</feature>
<dbReference type="SMART" id="SM00380">
    <property type="entry name" value="AP2"/>
    <property type="match status" value="1"/>
</dbReference>
<evidence type="ECO:0000256" key="7">
    <source>
        <dbReference type="ARBA" id="ARBA00024343"/>
    </source>
</evidence>
<evidence type="ECO:0000256" key="5">
    <source>
        <dbReference type="ARBA" id="ARBA00023163"/>
    </source>
</evidence>
<protein>
    <recommendedName>
        <fullName evidence="9">AP2/ERF domain-containing protein</fullName>
    </recommendedName>
</protein>
<dbReference type="SUPFAM" id="SSF54171">
    <property type="entry name" value="DNA-binding domain"/>
    <property type="match status" value="1"/>
</dbReference>
<dbReference type="PROSITE" id="PS51032">
    <property type="entry name" value="AP2_ERF"/>
    <property type="match status" value="1"/>
</dbReference>
<keyword evidence="3" id="KW-0238">DNA-binding</keyword>
<dbReference type="Proteomes" id="UP001345219">
    <property type="component" value="Chromosome 24"/>
</dbReference>
<comment type="similarity">
    <text evidence="7">Belongs to the AP2/ERF transcription factor family. ERF subfamily.</text>
</comment>
<comment type="caution">
    <text evidence="10">The sequence shown here is derived from an EMBL/GenBank/DDBJ whole genome shotgun (WGS) entry which is preliminary data.</text>
</comment>
<dbReference type="PANTHER" id="PTHR31839">
    <property type="entry name" value="DEHYDRATION-RESPONSIVE ELEMENT-BINDING PROTEIN 1D"/>
    <property type="match status" value="1"/>
</dbReference>
<feature type="domain" description="AP2/ERF" evidence="9">
    <location>
        <begin position="93"/>
        <end position="149"/>
    </location>
</feature>
<dbReference type="InterPro" id="IPR045277">
    <property type="entry name" value="DRE1A-I"/>
</dbReference>
<name>A0AAN7KLD6_9MYRT</name>
<reference evidence="10 11" key="1">
    <citation type="journal article" date="2023" name="Hortic Res">
        <title>Pangenome of water caltrop reveals structural variations and asymmetric subgenome divergence after allopolyploidization.</title>
        <authorList>
            <person name="Zhang X."/>
            <person name="Chen Y."/>
            <person name="Wang L."/>
            <person name="Yuan Y."/>
            <person name="Fang M."/>
            <person name="Shi L."/>
            <person name="Lu R."/>
            <person name="Comes H.P."/>
            <person name="Ma Y."/>
            <person name="Chen Y."/>
            <person name="Huang G."/>
            <person name="Zhou Y."/>
            <person name="Zheng Z."/>
            <person name="Qiu Y."/>
        </authorList>
    </citation>
    <scope>NUCLEOTIDE SEQUENCE [LARGE SCALE GENOMIC DNA]</scope>
    <source>
        <tissue evidence="10">Roots</tissue>
    </source>
</reference>
<feature type="compositionally biased region" description="Pro residues" evidence="8">
    <location>
        <begin position="25"/>
        <end position="42"/>
    </location>
</feature>
<accession>A0AAN7KLD6</accession>
<comment type="subcellular location">
    <subcellularLocation>
        <location evidence="1">Nucleus</location>
    </subcellularLocation>
</comment>
<dbReference type="Pfam" id="PF00847">
    <property type="entry name" value="AP2"/>
    <property type="match status" value="1"/>
</dbReference>